<reference evidence="1" key="1">
    <citation type="submission" date="2019-02" db="EMBL/GenBank/DDBJ databases">
        <title>A new transposon in S. mutans UA159 transformant.</title>
        <authorList>
            <person name="Li D."/>
            <person name="Du X.-d."/>
        </authorList>
    </citation>
    <scope>NUCLEOTIDE SEQUENCE</scope>
    <source>
        <strain evidence="1">UA159</strain>
    </source>
</reference>
<evidence type="ECO:0000313" key="1">
    <source>
        <dbReference type="EMBL" id="QBY97790.1"/>
    </source>
</evidence>
<dbReference type="EMBL" id="MK490828">
    <property type="protein sequence ID" value="QBY97790.1"/>
    <property type="molecule type" value="Genomic_DNA"/>
</dbReference>
<accession>A0A4D6D247</accession>
<dbReference type="AlphaFoldDB" id="A0A4D6D247"/>
<proteinExistence type="predicted"/>
<sequence>MEVLKIEGNNCFFIVDAENIKPEDLSKEHLVSILNLIYETDDEIEIPSLEIIEKIKNPVEKEIVHQIIQKIEEFKENVENLRKEINSQFPKIEE</sequence>
<name>A0A4D6D247_LISMN</name>
<organism evidence="1">
    <name type="scientific">Listeria monocytogenes</name>
    <dbReference type="NCBI Taxonomy" id="1639"/>
    <lineage>
        <taxon>Bacteria</taxon>
        <taxon>Bacillati</taxon>
        <taxon>Bacillota</taxon>
        <taxon>Bacilli</taxon>
        <taxon>Bacillales</taxon>
        <taxon>Listeriaceae</taxon>
        <taxon>Listeria</taxon>
    </lineage>
</organism>
<protein>
    <submittedName>
        <fullName evidence="1">Uncharacterized protein</fullName>
    </submittedName>
</protein>